<dbReference type="RefSeq" id="WP_265765792.1">
    <property type="nucleotide sequence ID" value="NZ_JAGGJA010000005.1"/>
</dbReference>
<sequence>MERLYTHILLVIISLSIVIGCASSGAFNTANITETQLSEDNYNIVATDITGQSSAGYILGVSGDINQQVRTFALARVSGSGMLYGEAINDLWGNFREKYGDVEGRNLALINVRYDTESLNLLLYTKPTVSVRADVIEFDD</sequence>
<accession>A0ABT3PM59</accession>
<dbReference type="EMBL" id="JAGGJA010000005">
    <property type="protein sequence ID" value="MCW9707040.1"/>
    <property type="molecule type" value="Genomic_DNA"/>
</dbReference>
<evidence type="ECO:0000313" key="1">
    <source>
        <dbReference type="EMBL" id="MCW9707040.1"/>
    </source>
</evidence>
<dbReference type="PROSITE" id="PS51257">
    <property type="entry name" value="PROKAR_LIPOPROTEIN"/>
    <property type="match status" value="1"/>
</dbReference>
<protein>
    <submittedName>
        <fullName evidence="1">Uncharacterized protein</fullName>
    </submittedName>
</protein>
<dbReference type="Pfam" id="PF20205">
    <property type="entry name" value="DUF6567"/>
    <property type="match status" value="1"/>
</dbReference>
<organism evidence="1 2">
    <name type="scientific">Fodinibius salsisoli</name>
    <dbReference type="NCBI Taxonomy" id="2820877"/>
    <lineage>
        <taxon>Bacteria</taxon>
        <taxon>Pseudomonadati</taxon>
        <taxon>Balneolota</taxon>
        <taxon>Balneolia</taxon>
        <taxon>Balneolales</taxon>
        <taxon>Balneolaceae</taxon>
        <taxon>Fodinibius</taxon>
    </lineage>
</organism>
<proteinExistence type="predicted"/>
<name>A0ABT3PM59_9BACT</name>
<gene>
    <name evidence="1" type="ORF">J6I44_09240</name>
</gene>
<dbReference type="Proteomes" id="UP001207918">
    <property type="component" value="Unassembled WGS sequence"/>
</dbReference>
<keyword evidence="2" id="KW-1185">Reference proteome</keyword>
<comment type="caution">
    <text evidence="1">The sequence shown here is derived from an EMBL/GenBank/DDBJ whole genome shotgun (WGS) entry which is preliminary data.</text>
</comment>
<reference evidence="1 2" key="1">
    <citation type="submission" date="2021-03" db="EMBL/GenBank/DDBJ databases">
        <title>Aliifodinibius sp. nov., a new bacterium isolated from saline soil.</title>
        <authorList>
            <person name="Galisteo C."/>
            <person name="De La Haba R."/>
            <person name="Sanchez-Porro C."/>
            <person name="Ventosa A."/>
        </authorList>
    </citation>
    <scope>NUCLEOTIDE SEQUENCE [LARGE SCALE GENOMIC DNA]</scope>
    <source>
        <strain evidence="1 2">1BSP15-2V2</strain>
    </source>
</reference>
<dbReference type="InterPro" id="IPR046697">
    <property type="entry name" value="DUF6567"/>
</dbReference>
<evidence type="ECO:0000313" key="2">
    <source>
        <dbReference type="Proteomes" id="UP001207918"/>
    </source>
</evidence>